<dbReference type="GO" id="GO:0005634">
    <property type="term" value="C:nucleus"/>
    <property type="evidence" value="ECO:0000318"/>
    <property type="project" value="GO_Central"/>
</dbReference>
<organism evidence="9 10">
    <name type="scientific">Chlamydomonas reinhardtii</name>
    <name type="common">Chlamydomonas smithii</name>
    <dbReference type="NCBI Taxonomy" id="3055"/>
    <lineage>
        <taxon>Eukaryota</taxon>
        <taxon>Viridiplantae</taxon>
        <taxon>Chlorophyta</taxon>
        <taxon>core chlorophytes</taxon>
        <taxon>Chlorophyceae</taxon>
        <taxon>CS clade</taxon>
        <taxon>Chlamydomonadales</taxon>
        <taxon>Chlamydomonadaceae</taxon>
        <taxon>Chlamydomonas</taxon>
    </lineage>
</organism>
<evidence type="ECO:0000256" key="3">
    <source>
        <dbReference type="ARBA" id="ARBA00023125"/>
    </source>
</evidence>
<feature type="region of interest" description="Disordered" evidence="6">
    <location>
        <begin position="676"/>
        <end position="727"/>
    </location>
</feature>
<dbReference type="Gramene" id="PNW75323">
    <property type="protein sequence ID" value="PNW75323"/>
    <property type="gene ID" value="CHLRE_12g522400v5"/>
</dbReference>
<dbReference type="InterPro" id="IPR051575">
    <property type="entry name" value="Myb-like_DNA-bd"/>
</dbReference>
<evidence type="ECO:0000313" key="10">
    <source>
        <dbReference type="Proteomes" id="UP000006906"/>
    </source>
</evidence>
<dbReference type="PANTHER" id="PTHR46621:SF1">
    <property type="entry name" value="SNRNA-ACTIVATING PROTEIN COMPLEX SUBUNIT 4"/>
    <property type="match status" value="1"/>
</dbReference>
<feature type="domain" description="HTH myb-type" evidence="8">
    <location>
        <begin position="111"/>
        <end position="161"/>
    </location>
</feature>
<protein>
    <submittedName>
        <fullName evidence="9">Uncharacterized protein</fullName>
    </submittedName>
</protein>
<evidence type="ECO:0000256" key="4">
    <source>
        <dbReference type="ARBA" id="ARBA00023163"/>
    </source>
</evidence>
<keyword evidence="3" id="KW-0238">DNA-binding</keyword>
<feature type="region of interest" description="Disordered" evidence="6">
    <location>
        <begin position="572"/>
        <end position="636"/>
    </location>
</feature>
<dbReference type="InterPro" id="IPR009057">
    <property type="entry name" value="Homeodomain-like_sf"/>
</dbReference>
<name>A0A2K3D456_CHLRE</name>
<evidence type="ECO:0000259" key="8">
    <source>
        <dbReference type="PROSITE" id="PS51294"/>
    </source>
</evidence>
<feature type="domain" description="HTH myb-type" evidence="8">
    <location>
        <begin position="55"/>
        <end position="110"/>
    </location>
</feature>
<dbReference type="KEGG" id="cre:CHLRE_12g522400v5"/>
<dbReference type="CDD" id="cd00167">
    <property type="entry name" value="SANT"/>
    <property type="match status" value="3"/>
</dbReference>
<dbReference type="EMBL" id="CM008973">
    <property type="protein sequence ID" value="PNW75323.1"/>
    <property type="molecule type" value="Genomic_DNA"/>
</dbReference>
<feature type="region of interest" description="Disordered" evidence="6">
    <location>
        <begin position="515"/>
        <end position="558"/>
    </location>
</feature>
<dbReference type="Pfam" id="PF13921">
    <property type="entry name" value="Myb_DNA-bind_6"/>
    <property type="match status" value="1"/>
</dbReference>
<sequence>MPSSAFKNGAPWTEEEDSLLAKYQAIYGNKWASVSQHIPGRTGQSCAQRWRHKVNPNIVKDKWTTDEDSKLTQLVAEHGIGKWATVARHLPGRTDQQCMGRWRRHLDPNIRKDAWSAEEDALLQRLYEELGTAWSCISKQIANRTPQQCRGRWCILSGLGKNKMPSPAAPQTPHPERGRLRKSTGAIAVAAFPSARHEQAPPLQQPPAGQACPSTITRRGAVTELPALPASACGPRLCEAPTVQQARRTRAAARISTAAGMEPLSAGGGEEQGGAAAGALAPRTQPRLARHRTRLGGVREAEGGAAPVTSEEQESHGRQPGPEGEDEEPAPSATEDESEGQEVQDASDCQEDDVNGNTRTRRGRLVLGRRLVSFRTGPRNTVRRPSSRLTATATMITSPGARAASAAARPAANRVSAAAAAVALLSPPRGALALALCDDEDEEAMLRGLLDDEDDLPPPPLPGPPSAATNAQSPQGEAGSDQRLHTPAADDQPVRALRPATGAAAGASAAAAAAGAADDQGVERLRSGSEAGVPTGSAGAPCRGSHRRAASQPETRVDSKMACGISLWAAEAEAEGLPDVPTRKTRSGRVYHLSSSSTCTNTSACGSQRRRNRPSPTGPPDTAATSTKDEAAPSSTPVAEMAVLALEVTVAAAGAGPSNAAVSGGPSTTAIRAPRQDAAHLSGGQAVASPRPMLSEDEGDAAEAPPQPGVPDAEQQAPAPVPAPLPPLEAAGVAQELLQNLNSPPPLQVVGRLLTGGSTRSSFGLPEVLLGANGVGGAAVAGHAASPGDDLPAADWNVVGSPPTSSLLALLQAGLLQTPTGTPGASPGPSILRAPVQQDMPQVTPGISNQWSDVQAVSWSEWRNIHAGFGVLSRVPGLACGSAAGTPDNTRTLARTASAAESARGVGFTPRRDMFVRPPGCQGAAAAGCSPRPPPLHIGAAGSVECDADNEGHGGTRSLLTSPSGSVSRVRRSAHRRASADEAILRLAAAGHDLGAAATAGAVAGPSSRPGSARGHPGMSPSAGLRMSPAVARTTCELAQEAALPDFCSPSKRQRMATSEPGHVAGPQLGQQQRQQQQLGGLAGPSSGAALALGGLSAAGGFGARLPLAPRFGTSMLGSVFGAAGKQAGLLDNLTNGNRCGQDGVAAPMSLLARLQAVEQAMSGAATGTAGAATASAIHAPASSNLPPGLLRALEGTSPHPTIAPPPTMPLPVLRPLPPVPFVPIPPGLARALMPPPSSRARPASGGHAPVCTHAPLSQPGASENASMPATCAAGVSPTYSTPVMATGHEASGLTGPHGGSAGVSGVGLGALPSFAGSLPKPPVGLPPLVLPKLPGADGAGGRQHGMASFFPVLSMASHQQLNADKENVAAHQPQH</sequence>
<dbReference type="GeneID" id="5722558"/>
<dbReference type="Pfam" id="PF00249">
    <property type="entry name" value="Myb_DNA-binding"/>
    <property type="match status" value="1"/>
</dbReference>
<dbReference type="InterPro" id="IPR017930">
    <property type="entry name" value="Myb_dom"/>
</dbReference>
<feature type="region of interest" description="Disordered" evidence="6">
    <location>
        <begin position="260"/>
        <end position="362"/>
    </location>
</feature>
<dbReference type="PROSITE" id="PS51294">
    <property type="entry name" value="HTH_MYB"/>
    <property type="match status" value="3"/>
</dbReference>
<keyword evidence="2" id="KW-0805">Transcription regulation</keyword>
<dbReference type="InterPro" id="IPR001005">
    <property type="entry name" value="SANT/Myb"/>
</dbReference>
<keyword evidence="4" id="KW-0804">Transcription</keyword>
<keyword evidence="5" id="KW-0539">Nucleus</keyword>
<evidence type="ECO:0000256" key="2">
    <source>
        <dbReference type="ARBA" id="ARBA00023015"/>
    </source>
</evidence>
<dbReference type="Proteomes" id="UP000006906">
    <property type="component" value="Chromosome 12"/>
</dbReference>
<dbReference type="PaxDb" id="3055-EDP00732"/>
<evidence type="ECO:0000313" key="9">
    <source>
        <dbReference type="EMBL" id="PNW75323.1"/>
    </source>
</evidence>
<feature type="region of interest" description="Disordered" evidence="6">
    <location>
        <begin position="1000"/>
        <end position="1026"/>
    </location>
</feature>
<dbReference type="ExpressionAtlas" id="A0A2K3D456">
    <property type="expression patterns" value="baseline and differential"/>
</dbReference>
<feature type="region of interest" description="Disordered" evidence="6">
    <location>
        <begin position="1047"/>
        <end position="1084"/>
    </location>
</feature>
<feature type="region of interest" description="Disordered" evidence="6">
    <location>
        <begin position="1236"/>
        <end position="1267"/>
    </location>
</feature>
<feature type="domain" description="HTH myb-type" evidence="8">
    <location>
        <begin position="1"/>
        <end position="51"/>
    </location>
</feature>
<dbReference type="GO" id="GO:0006355">
    <property type="term" value="P:regulation of DNA-templated transcription"/>
    <property type="evidence" value="ECO:0000318"/>
    <property type="project" value="GO_Central"/>
</dbReference>
<accession>A0A2K3D456</accession>
<feature type="compositionally biased region" description="Acidic residues" evidence="6">
    <location>
        <begin position="323"/>
        <end position="342"/>
    </location>
</feature>
<dbReference type="FunFam" id="1.10.10.60:FF:000010">
    <property type="entry name" value="Transcriptional activator Myb isoform A"/>
    <property type="match status" value="1"/>
</dbReference>
<dbReference type="SMART" id="SM00717">
    <property type="entry name" value="SANT"/>
    <property type="match status" value="3"/>
</dbReference>
<keyword evidence="1" id="KW-0677">Repeat</keyword>
<dbReference type="GO" id="GO:0000978">
    <property type="term" value="F:RNA polymerase II cis-regulatory region sequence-specific DNA binding"/>
    <property type="evidence" value="ECO:0000318"/>
    <property type="project" value="GO_Central"/>
</dbReference>
<feature type="compositionally biased region" description="Low complexity" evidence="6">
    <location>
        <begin position="594"/>
        <end position="603"/>
    </location>
</feature>
<proteinExistence type="predicted"/>
<gene>
    <name evidence="9" type="ORF">CHLRE_12g522400v5</name>
</gene>
<dbReference type="GO" id="GO:0000981">
    <property type="term" value="F:DNA-binding transcription factor activity, RNA polymerase II-specific"/>
    <property type="evidence" value="ECO:0000318"/>
    <property type="project" value="GO_Central"/>
</dbReference>
<evidence type="ECO:0000256" key="6">
    <source>
        <dbReference type="SAM" id="MobiDB-lite"/>
    </source>
</evidence>
<keyword evidence="10" id="KW-1185">Reference proteome</keyword>
<feature type="region of interest" description="Disordered" evidence="6">
    <location>
        <begin position="450"/>
        <end position="494"/>
    </location>
</feature>
<reference evidence="9 10" key="1">
    <citation type="journal article" date="2007" name="Science">
        <title>The Chlamydomonas genome reveals the evolution of key animal and plant functions.</title>
        <authorList>
            <person name="Merchant S.S."/>
            <person name="Prochnik S.E."/>
            <person name="Vallon O."/>
            <person name="Harris E.H."/>
            <person name="Karpowicz S.J."/>
            <person name="Witman G.B."/>
            <person name="Terry A."/>
            <person name="Salamov A."/>
            <person name="Fritz-Laylin L.K."/>
            <person name="Marechal-Drouard L."/>
            <person name="Marshall W.F."/>
            <person name="Qu L.H."/>
            <person name="Nelson D.R."/>
            <person name="Sanderfoot A.A."/>
            <person name="Spalding M.H."/>
            <person name="Kapitonov V.V."/>
            <person name="Ren Q."/>
            <person name="Ferris P."/>
            <person name="Lindquist E."/>
            <person name="Shapiro H."/>
            <person name="Lucas S.M."/>
            <person name="Grimwood J."/>
            <person name="Schmutz J."/>
            <person name="Cardol P."/>
            <person name="Cerutti H."/>
            <person name="Chanfreau G."/>
            <person name="Chen C.L."/>
            <person name="Cognat V."/>
            <person name="Croft M.T."/>
            <person name="Dent R."/>
            <person name="Dutcher S."/>
            <person name="Fernandez E."/>
            <person name="Fukuzawa H."/>
            <person name="Gonzalez-Ballester D."/>
            <person name="Gonzalez-Halphen D."/>
            <person name="Hallmann A."/>
            <person name="Hanikenne M."/>
            <person name="Hippler M."/>
            <person name="Inwood W."/>
            <person name="Jabbari K."/>
            <person name="Kalanon M."/>
            <person name="Kuras R."/>
            <person name="Lefebvre P.A."/>
            <person name="Lemaire S.D."/>
            <person name="Lobanov A.V."/>
            <person name="Lohr M."/>
            <person name="Manuell A."/>
            <person name="Meier I."/>
            <person name="Mets L."/>
            <person name="Mittag M."/>
            <person name="Mittelmeier T."/>
            <person name="Moroney J.V."/>
            <person name="Moseley J."/>
            <person name="Napoli C."/>
            <person name="Nedelcu A.M."/>
            <person name="Niyogi K."/>
            <person name="Novoselov S.V."/>
            <person name="Paulsen I.T."/>
            <person name="Pazour G."/>
            <person name="Purton S."/>
            <person name="Ral J.P."/>
            <person name="Riano-Pachon D.M."/>
            <person name="Riekhof W."/>
            <person name="Rymarquis L."/>
            <person name="Schroda M."/>
            <person name="Stern D."/>
            <person name="Umen J."/>
            <person name="Willows R."/>
            <person name="Wilson N."/>
            <person name="Zimmer S.L."/>
            <person name="Allmer J."/>
            <person name="Balk J."/>
            <person name="Bisova K."/>
            <person name="Chen C.J."/>
            <person name="Elias M."/>
            <person name="Gendler K."/>
            <person name="Hauser C."/>
            <person name="Lamb M.R."/>
            <person name="Ledford H."/>
            <person name="Long J.C."/>
            <person name="Minagawa J."/>
            <person name="Page M.D."/>
            <person name="Pan J."/>
            <person name="Pootakham W."/>
            <person name="Roje S."/>
            <person name="Rose A."/>
            <person name="Stahlberg E."/>
            <person name="Terauchi A.M."/>
            <person name="Yang P."/>
            <person name="Ball S."/>
            <person name="Bowler C."/>
            <person name="Dieckmann C.L."/>
            <person name="Gladyshev V.N."/>
            <person name="Green P."/>
            <person name="Jorgensen R."/>
            <person name="Mayfield S."/>
            <person name="Mueller-Roeber B."/>
            <person name="Rajamani S."/>
            <person name="Sayre R.T."/>
            <person name="Brokstein P."/>
            <person name="Dubchak I."/>
            <person name="Goodstein D."/>
            <person name="Hornick L."/>
            <person name="Huang Y.W."/>
            <person name="Jhaveri J."/>
            <person name="Luo Y."/>
            <person name="Martinez D."/>
            <person name="Ngau W.C."/>
            <person name="Otillar B."/>
            <person name="Poliakov A."/>
            <person name="Porter A."/>
            <person name="Szajkowski L."/>
            <person name="Werner G."/>
            <person name="Zhou K."/>
            <person name="Grigoriev I.V."/>
            <person name="Rokhsar D.S."/>
            <person name="Grossman A.R."/>
        </authorList>
    </citation>
    <scope>NUCLEOTIDE SEQUENCE [LARGE SCALE GENOMIC DNA]</scope>
    <source>
        <strain evidence="10">CC-503</strain>
    </source>
</reference>
<dbReference type="InParanoid" id="A0A2K3D456"/>
<feature type="compositionally biased region" description="Low complexity" evidence="6">
    <location>
        <begin position="1065"/>
        <end position="1084"/>
    </location>
</feature>
<dbReference type="RefSeq" id="XP_001697042.2">
    <property type="nucleotide sequence ID" value="XM_001696990.2"/>
</dbReference>
<dbReference type="PANTHER" id="PTHR46621">
    <property type="entry name" value="SNRNA-ACTIVATING PROTEIN COMPLEX SUBUNIT 4"/>
    <property type="match status" value="1"/>
</dbReference>
<evidence type="ECO:0000256" key="5">
    <source>
        <dbReference type="ARBA" id="ARBA00023242"/>
    </source>
</evidence>
<feature type="domain" description="Myb-like" evidence="7">
    <location>
        <begin position="107"/>
        <end position="153"/>
    </location>
</feature>
<evidence type="ECO:0000256" key="1">
    <source>
        <dbReference type="ARBA" id="ARBA00022737"/>
    </source>
</evidence>
<evidence type="ECO:0000259" key="7">
    <source>
        <dbReference type="PROSITE" id="PS50090"/>
    </source>
</evidence>
<feature type="region of interest" description="Disordered" evidence="6">
    <location>
        <begin position="947"/>
        <end position="974"/>
    </location>
</feature>
<feature type="domain" description="Myb-like" evidence="7">
    <location>
        <begin position="55"/>
        <end position="106"/>
    </location>
</feature>
<dbReference type="OrthoDB" id="544267at2759"/>
<feature type="domain" description="Myb-like" evidence="7">
    <location>
        <begin position="4"/>
        <end position="54"/>
    </location>
</feature>
<dbReference type="Gene3D" id="1.10.10.60">
    <property type="entry name" value="Homeodomain-like"/>
    <property type="match status" value="3"/>
</dbReference>
<dbReference type="SUPFAM" id="SSF46689">
    <property type="entry name" value="Homeodomain-like"/>
    <property type="match status" value="2"/>
</dbReference>
<feature type="compositionally biased region" description="Gly residues" evidence="6">
    <location>
        <begin position="266"/>
        <end position="276"/>
    </location>
</feature>
<dbReference type="PROSITE" id="PS50090">
    <property type="entry name" value="MYB_LIKE"/>
    <property type="match status" value="3"/>
</dbReference>